<feature type="chain" id="PRO_5021019912" evidence="10">
    <location>
        <begin position="25"/>
        <end position="206"/>
    </location>
</feature>
<dbReference type="OrthoDB" id="5295860at2"/>
<dbReference type="Proteomes" id="UP000295361">
    <property type="component" value="Unassembled WGS sequence"/>
</dbReference>
<feature type="binding site" description="axial binding residue" evidence="9">
    <location>
        <position position="85"/>
    </location>
    <ligand>
        <name>heme c</name>
        <dbReference type="ChEBI" id="CHEBI:61717"/>
        <label>1</label>
    </ligand>
    <ligandPart>
        <name>Fe</name>
        <dbReference type="ChEBI" id="CHEBI:18248"/>
    </ligandPart>
</feature>
<feature type="binding site" description="covalent" evidence="8">
    <location>
        <position position="42"/>
    </location>
    <ligand>
        <name>heme c</name>
        <dbReference type="ChEBI" id="CHEBI:61717"/>
        <label>1</label>
    </ligand>
</feature>
<comment type="caution">
    <text evidence="12">The sequence shown here is derived from an EMBL/GenBank/DDBJ whole genome shotgun (WGS) entry which is preliminary data.</text>
</comment>
<gene>
    <name evidence="12" type="ORF">DES47_104458</name>
</gene>
<comment type="PTM">
    <text evidence="8">Binds 2 heme c groups covalently per subunit.</text>
</comment>
<feature type="binding site" description="covalent" evidence="8">
    <location>
        <position position="142"/>
    </location>
    <ligand>
        <name>heme c</name>
        <dbReference type="ChEBI" id="CHEBI:61717"/>
        <label>2</label>
    </ligand>
</feature>
<dbReference type="InterPro" id="IPR036909">
    <property type="entry name" value="Cyt_c-like_dom_sf"/>
</dbReference>
<feature type="domain" description="Cytochrome c" evidence="11">
    <location>
        <begin position="29"/>
        <end position="108"/>
    </location>
</feature>
<evidence type="ECO:0000313" key="13">
    <source>
        <dbReference type="Proteomes" id="UP000295361"/>
    </source>
</evidence>
<keyword evidence="5" id="KW-0574">Periplasm</keyword>
<evidence type="ECO:0000256" key="1">
    <source>
        <dbReference type="ARBA" id="ARBA00004418"/>
    </source>
</evidence>
<evidence type="ECO:0000256" key="3">
    <source>
        <dbReference type="ARBA" id="ARBA00022617"/>
    </source>
</evidence>
<evidence type="ECO:0000259" key="11">
    <source>
        <dbReference type="PROSITE" id="PS51007"/>
    </source>
</evidence>
<evidence type="ECO:0000256" key="4">
    <source>
        <dbReference type="ARBA" id="ARBA00022723"/>
    </source>
</evidence>
<feature type="binding site" description="axial binding residue" evidence="9">
    <location>
        <position position="183"/>
    </location>
    <ligand>
        <name>heme c</name>
        <dbReference type="ChEBI" id="CHEBI:61717"/>
        <label>2</label>
    </ligand>
    <ligandPart>
        <name>Fe</name>
        <dbReference type="ChEBI" id="CHEBI:18248"/>
    </ligandPart>
</feature>
<dbReference type="SUPFAM" id="SSF46626">
    <property type="entry name" value="Cytochrome c"/>
    <property type="match status" value="2"/>
</dbReference>
<dbReference type="AlphaFoldDB" id="A0A4R6QLW8"/>
<reference evidence="12 13" key="1">
    <citation type="submission" date="2019-03" db="EMBL/GenBank/DDBJ databases">
        <title>Genomic Encyclopedia of Type Strains, Phase IV (KMG-IV): sequencing the most valuable type-strain genomes for metagenomic binning, comparative biology and taxonomic classification.</title>
        <authorList>
            <person name="Goeker M."/>
        </authorList>
    </citation>
    <scope>NUCLEOTIDE SEQUENCE [LARGE SCALE GENOMIC DNA]</scope>
    <source>
        <strain evidence="12 13">DSM 16998</strain>
    </source>
</reference>
<evidence type="ECO:0000256" key="2">
    <source>
        <dbReference type="ARBA" id="ARBA00022448"/>
    </source>
</evidence>
<proteinExistence type="predicted"/>
<dbReference type="GO" id="GO:0009055">
    <property type="term" value="F:electron transfer activity"/>
    <property type="evidence" value="ECO:0007669"/>
    <property type="project" value="InterPro"/>
</dbReference>
<feature type="binding site" description="axial binding residue" evidence="9">
    <location>
        <position position="143"/>
    </location>
    <ligand>
        <name>heme c</name>
        <dbReference type="ChEBI" id="CHEBI:61717"/>
        <label>2</label>
    </ligand>
    <ligandPart>
        <name>Fe</name>
        <dbReference type="ChEBI" id="CHEBI:18248"/>
    </ligandPart>
</feature>
<accession>A0A4R6QLW8</accession>
<keyword evidence="3 8" id="KW-0349">Heme</keyword>
<dbReference type="InterPro" id="IPR009056">
    <property type="entry name" value="Cyt_c-like_dom"/>
</dbReference>
<dbReference type="Gene3D" id="1.10.760.10">
    <property type="entry name" value="Cytochrome c-like domain"/>
    <property type="match status" value="2"/>
</dbReference>
<evidence type="ECO:0000313" key="12">
    <source>
        <dbReference type="EMBL" id="TDP64169.1"/>
    </source>
</evidence>
<evidence type="ECO:0000256" key="9">
    <source>
        <dbReference type="PIRSR" id="PIRSR000005-2"/>
    </source>
</evidence>
<dbReference type="PANTHER" id="PTHR33751">
    <property type="entry name" value="CBB3-TYPE CYTOCHROME C OXIDASE SUBUNIT FIXP"/>
    <property type="match status" value="1"/>
</dbReference>
<keyword evidence="2" id="KW-0813">Transport</keyword>
<evidence type="ECO:0000256" key="10">
    <source>
        <dbReference type="SAM" id="SignalP"/>
    </source>
</evidence>
<keyword evidence="7 9" id="KW-0408">Iron</keyword>
<evidence type="ECO:0000256" key="8">
    <source>
        <dbReference type="PIRSR" id="PIRSR000005-1"/>
    </source>
</evidence>
<feature type="binding site" description="covalent" evidence="8">
    <location>
        <position position="139"/>
    </location>
    <ligand>
        <name>heme c</name>
        <dbReference type="ChEBI" id="CHEBI:61717"/>
        <label>2</label>
    </ligand>
</feature>
<keyword evidence="10" id="KW-0732">Signal</keyword>
<keyword evidence="13" id="KW-1185">Reference proteome</keyword>
<dbReference type="Pfam" id="PF00034">
    <property type="entry name" value="Cytochrom_C"/>
    <property type="match status" value="2"/>
</dbReference>
<protein>
    <submittedName>
        <fullName evidence="12">Cytochrome c553</fullName>
    </submittedName>
</protein>
<feature type="signal peptide" evidence="10">
    <location>
        <begin position="1"/>
        <end position="24"/>
    </location>
</feature>
<dbReference type="InParanoid" id="A0A4R6QLW8"/>
<sequence length="206" mass="22249">MKTPSIIRGLLQALVALSPLLSQAQTPAAELARAEEIVQGKCFICHGADGESSSPVFPRLAGQHGAYMARQLADYQSGKRRSTTMQPMVEGLTATDFAALGKYFESRKPVAHQVEDADLAQVGRFVFMRGNPFSGVAACASCHGEKAYGTPQLPRLAGQHAQYTENQLKLFNKRERTNDNAVMHAIASKLSELELKAVAAYLSGLN</sequence>
<dbReference type="GO" id="GO:0020037">
    <property type="term" value="F:heme binding"/>
    <property type="evidence" value="ECO:0007669"/>
    <property type="project" value="InterPro"/>
</dbReference>
<dbReference type="PIRSF" id="PIRSF000005">
    <property type="entry name" value="Cytochrome_c4"/>
    <property type="match status" value="1"/>
</dbReference>
<dbReference type="GO" id="GO:0005506">
    <property type="term" value="F:iron ion binding"/>
    <property type="evidence" value="ECO:0007669"/>
    <property type="project" value="InterPro"/>
</dbReference>
<dbReference type="PANTHER" id="PTHR33751:SF9">
    <property type="entry name" value="CYTOCHROME C4"/>
    <property type="match status" value="1"/>
</dbReference>
<feature type="binding site" description="axial binding residue" evidence="9">
    <location>
        <position position="46"/>
    </location>
    <ligand>
        <name>heme c</name>
        <dbReference type="ChEBI" id="CHEBI:61717"/>
        <label>1</label>
    </ligand>
    <ligandPart>
        <name>Fe</name>
        <dbReference type="ChEBI" id="CHEBI:18248"/>
    </ligandPart>
</feature>
<feature type="domain" description="Cytochrome c" evidence="11">
    <location>
        <begin position="118"/>
        <end position="206"/>
    </location>
</feature>
<feature type="binding site" description="covalent" evidence="8">
    <location>
        <position position="45"/>
    </location>
    <ligand>
        <name>heme c</name>
        <dbReference type="ChEBI" id="CHEBI:61717"/>
        <label>1</label>
    </ligand>
</feature>
<dbReference type="GO" id="GO:0042597">
    <property type="term" value="C:periplasmic space"/>
    <property type="evidence" value="ECO:0007669"/>
    <property type="project" value="UniProtKB-SubCell"/>
</dbReference>
<name>A0A4R6QLW8_9BURK</name>
<dbReference type="RefSeq" id="WP_133701997.1">
    <property type="nucleotide sequence ID" value="NZ_SNXS01000004.1"/>
</dbReference>
<comment type="subcellular location">
    <subcellularLocation>
        <location evidence="1">Periplasm</location>
    </subcellularLocation>
</comment>
<evidence type="ECO:0000256" key="5">
    <source>
        <dbReference type="ARBA" id="ARBA00022764"/>
    </source>
</evidence>
<dbReference type="EMBL" id="SNXS01000004">
    <property type="protein sequence ID" value="TDP64169.1"/>
    <property type="molecule type" value="Genomic_DNA"/>
</dbReference>
<dbReference type="InterPro" id="IPR050597">
    <property type="entry name" value="Cytochrome_c_Oxidase_Subunit"/>
</dbReference>
<organism evidence="12 13">
    <name type="scientific">Roseateles toxinivorans</name>
    <dbReference type="NCBI Taxonomy" id="270368"/>
    <lineage>
        <taxon>Bacteria</taxon>
        <taxon>Pseudomonadati</taxon>
        <taxon>Pseudomonadota</taxon>
        <taxon>Betaproteobacteria</taxon>
        <taxon>Burkholderiales</taxon>
        <taxon>Sphaerotilaceae</taxon>
        <taxon>Roseateles</taxon>
    </lineage>
</organism>
<dbReference type="InterPro" id="IPR024167">
    <property type="entry name" value="Cytochrome_c4-like"/>
</dbReference>
<keyword evidence="6" id="KW-0249">Electron transport</keyword>
<evidence type="ECO:0000256" key="6">
    <source>
        <dbReference type="ARBA" id="ARBA00022982"/>
    </source>
</evidence>
<dbReference type="PROSITE" id="PS51007">
    <property type="entry name" value="CYTC"/>
    <property type="match status" value="2"/>
</dbReference>
<evidence type="ECO:0000256" key="7">
    <source>
        <dbReference type="ARBA" id="ARBA00023004"/>
    </source>
</evidence>
<keyword evidence="4 9" id="KW-0479">Metal-binding</keyword>